<dbReference type="Proteomes" id="UP000000241">
    <property type="component" value="Segment"/>
</dbReference>
<accession>A4ZRC6</accession>
<gene>
    <name evidence="2" type="primary">45</name>
</gene>
<proteinExistence type="predicted"/>
<protein>
    <submittedName>
        <fullName evidence="2">Internal virion protein</fullName>
    </submittedName>
</protein>
<dbReference type="EMBL" id="EF372997">
    <property type="protein sequence ID" value="ABP87952.1"/>
    <property type="molecule type" value="Genomic_DNA"/>
</dbReference>
<reference evidence="2 3" key="1">
    <citation type="journal article" date="2007" name="J. Mol. Biol.">
        <title>Genome sequence, structural proteins, and capsid organization of the cyanophage Syn5: a "horned" bacteriophage of marine synechococcus.</title>
        <authorList>
            <person name="Pope W.H."/>
            <person name="Weigele P.R."/>
            <person name="Chang J."/>
            <person name="Pedulla M.L."/>
            <person name="Ford M.E."/>
            <person name="Houtz J.M."/>
            <person name="Jiang W."/>
            <person name="Chiu W."/>
            <person name="Hatfull G.F."/>
            <person name="Hendrix R.W."/>
            <person name="King J."/>
        </authorList>
    </citation>
    <scope>NUCLEOTIDE SEQUENCE</scope>
</reference>
<evidence type="ECO:0000313" key="2">
    <source>
        <dbReference type="EMBL" id="ABP87952.1"/>
    </source>
</evidence>
<feature type="region of interest" description="Disordered" evidence="1">
    <location>
        <begin position="30"/>
        <end position="69"/>
    </location>
</feature>
<keyword evidence="3" id="KW-1185">Reference proteome</keyword>
<name>A4ZRC6_9CAUD</name>
<dbReference type="RefSeq" id="YP_001285454.1">
    <property type="nucleotide sequence ID" value="NC_009531.1"/>
</dbReference>
<organism evidence="2 3">
    <name type="scientific">Synechococcus phage Syn5</name>
    <dbReference type="NCBI Taxonomy" id="2914003"/>
    <lineage>
        <taxon>Viruses</taxon>
        <taxon>Duplodnaviria</taxon>
        <taxon>Heunggongvirae</taxon>
        <taxon>Uroviricota</taxon>
        <taxon>Caudoviricetes</taxon>
        <taxon>Autographivirales</taxon>
        <taxon>Voetvirus</taxon>
        <taxon>Voetvirus syn5</taxon>
    </lineage>
</organism>
<evidence type="ECO:0000256" key="1">
    <source>
        <dbReference type="SAM" id="MobiDB-lite"/>
    </source>
</evidence>
<sequence length="1415" mass="152564">MDQINLFQDGATEGASADAKNAFVNNLTQETEQQDEQILAKHEPAPVEAPASPSPEAAPAANVGTERSLEGFGQQDVLGAATGFIDQTLGTDLSGLLESNREAAEPQKQGLEQAAEDFKQNQPEAVKVVSGAVRGIGETLLGAGEVAGDSGKALAEQVVRFATRDTVQPDFTRGGKDNPLAENYDWATWNLGKDEYGAQTGIGKAIQGITEFAGTMALTGGFGGGGATLAGQVVRGGIKGMAADALSAVSGDGNMSNMLEESFPELKDTWLTALAIDKEDNVFTAATKTALEGFGAGAAIETGVRMAWRGAKGLLKGKPAAEVAAEAAPVINRTPNLEKVSSRILESGDTARFERFSQIQDMEAAGIPTTWDDAAAVVPEYFLSAAPGLRREIMPDFAQATYDRLEEMVEQGLPGATIDPFTGEIPVSGNMVAIDGAVLEDLSDPDAVAAFISKNQDVLTREDVYLGSWVSEITGKPVVELSRLVEDGAEAEMLGRLFDQEGVFRLDDFEYIPTDGSDALRNTKGQHLQSAYTTPVEPTITPPAKVAAQQIEAATSLAKPANGGGGGRLATNAQVKQIADARGEGAGEAIDALIKSAEVDESALAKEARLTVSSLRSIVEGDLANFLDVDGKLIKEAFSTTNYGDETILSRQGAFQVRAMMANTASAIYDAAFKVSKTAQEGIPSDMHIAQMKDNLLALLKMHKHTSNLIGTRLADYSINVGDMNLTMEGFMKAADPRKLDETIEAATKELENMVKGVESGDPKALQQAQRTASMLQLTAGDVTKMVDVSKNMKELGTEAALKLMYNSMLSSPATHLVNNLSNAFNMVYRPITMAAGGNPKQKKAAIASYHNFFKTIPEAFELAVRTAKTGVSNVGGTRDMVQNSVTDASLRELARKAGESDDILLKAGSGFMHMLHDVANFPLFDWPSRFLTTSDEFFKVMVTRMEYNRISMEKAIDLAGSEGESAVEETFKRLLKSEYSRNFTKSGGVLNDELLKGAKEVTFQTELEGPAAKFASFLNDVPALRIFFPFVKTGHNVLVYTGTHVPVLNMALKESRDVVFTNTVEGAIMRGRLAFGTTAILGAATLAATGQITGNGPAGGQRRKEWLKTHQPRSFRVGDRWVSYDRIEPFGQIFSAVADIQYAFESGQMEEDRAKYLAGYLSHALGVNLTDKSMFQGLEPLSGLLNSRNFSPESFLAMGVETGNNFVPLAGARRALTNALHPYMQEFNEQYDRALHSATFGLAGNTANKIDWLDGSTITSGSGGFGNSILPMKTVKRGQDPVRDALEDIEFDTSVISDELGGVELTPDQKGQFATFISETGIYNDLKSWVTKPSFKEAVAEYQEKVRNGHRVKKEDQYFYRQITNKLRAAKKVAVYRLKQEYPELNAEMMMDKYAAQADRLPNGYESLINFGNQ</sequence>
<dbReference type="KEGG" id="vg:5220164"/>
<evidence type="ECO:0000313" key="3">
    <source>
        <dbReference type="Proteomes" id="UP000000241"/>
    </source>
</evidence>
<feature type="compositionally biased region" description="Low complexity" evidence="1">
    <location>
        <begin position="46"/>
        <end position="61"/>
    </location>
</feature>
<dbReference type="GeneID" id="5220164"/>